<dbReference type="Gene3D" id="3.40.50.300">
    <property type="entry name" value="P-loop containing nucleotide triphosphate hydrolases"/>
    <property type="match status" value="1"/>
</dbReference>
<evidence type="ECO:0008006" key="4">
    <source>
        <dbReference type="Google" id="ProtNLM"/>
    </source>
</evidence>
<dbReference type="InterPro" id="IPR059179">
    <property type="entry name" value="MLKL-like_MCAfunc"/>
</dbReference>
<accession>A0A8H5GHT6</accession>
<dbReference type="AlphaFoldDB" id="A0A8H5GHT6"/>
<feature type="coiled-coil region" evidence="1">
    <location>
        <begin position="89"/>
        <end position="123"/>
    </location>
</feature>
<evidence type="ECO:0000256" key="1">
    <source>
        <dbReference type="SAM" id="Coils"/>
    </source>
</evidence>
<evidence type="ECO:0000313" key="3">
    <source>
        <dbReference type="Proteomes" id="UP000559256"/>
    </source>
</evidence>
<comment type="caution">
    <text evidence="2">The sequence shown here is derived from an EMBL/GenBank/DDBJ whole genome shotgun (WGS) entry which is preliminary data.</text>
</comment>
<reference evidence="2 3" key="1">
    <citation type="journal article" date="2020" name="ISME J.">
        <title>Uncovering the hidden diversity of litter-decomposition mechanisms in mushroom-forming fungi.</title>
        <authorList>
            <person name="Floudas D."/>
            <person name="Bentzer J."/>
            <person name="Ahren D."/>
            <person name="Johansson T."/>
            <person name="Persson P."/>
            <person name="Tunlid A."/>
        </authorList>
    </citation>
    <scope>NUCLEOTIDE SEQUENCE [LARGE SCALE GENOMIC DNA]</scope>
    <source>
        <strain evidence="2 3">CBS 291.85</strain>
    </source>
</reference>
<gene>
    <name evidence="2" type="ORF">D9758_005489</name>
</gene>
<keyword evidence="3" id="KW-1185">Reference proteome</keyword>
<dbReference type="GO" id="GO:0007166">
    <property type="term" value="P:cell surface receptor signaling pathway"/>
    <property type="evidence" value="ECO:0007669"/>
    <property type="project" value="InterPro"/>
</dbReference>
<dbReference type="CDD" id="cd21037">
    <property type="entry name" value="MLKL_NTD"/>
    <property type="match status" value="1"/>
</dbReference>
<dbReference type="Proteomes" id="UP000559256">
    <property type="component" value="Unassembled WGS sequence"/>
</dbReference>
<dbReference type="InterPro" id="IPR036537">
    <property type="entry name" value="Adaptor_Cbl_N_dom_sf"/>
</dbReference>
<evidence type="ECO:0000313" key="2">
    <source>
        <dbReference type="EMBL" id="KAF5365248.1"/>
    </source>
</evidence>
<organism evidence="2 3">
    <name type="scientific">Tetrapyrgos nigripes</name>
    <dbReference type="NCBI Taxonomy" id="182062"/>
    <lineage>
        <taxon>Eukaryota</taxon>
        <taxon>Fungi</taxon>
        <taxon>Dikarya</taxon>
        <taxon>Basidiomycota</taxon>
        <taxon>Agaricomycotina</taxon>
        <taxon>Agaricomycetes</taxon>
        <taxon>Agaricomycetidae</taxon>
        <taxon>Agaricales</taxon>
        <taxon>Marasmiineae</taxon>
        <taxon>Marasmiaceae</taxon>
        <taxon>Tetrapyrgos</taxon>
    </lineage>
</organism>
<keyword evidence="1" id="KW-0175">Coiled coil</keyword>
<dbReference type="SUPFAM" id="SSF52540">
    <property type="entry name" value="P-loop containing nucleoside triphosphate hydrolases"/>
    <property type="match status" value="1"/>
</dbReference>
<sequence>MPNIFSRQPMPKAEDAIPSGLDWGHAKTILSLAGSVRKTAGVPYLEGAAEIAIKIIEIVETMKKNKEDCVSIARDITDLLDGIKDIMERRKDIKQNEMLIKNVQKLENDLSIIKDKLHKISNRKTKFHVTSDAGIIKECREKIKNYMDVFNTKASVNIWKNTGELLQGHEDIKKGQEDTRADTREFLQGQDDIKGGLKEVMAGIAKTHDQSTITYDDLEKATPAVPPVFFGRDKLVSEGVHHLINNNKAFLATLGARGIGRTSIALHINNAPEVKKKYEKASYFLPCEVLSNTNLLLQGLIQRLDIEVGQGESQHKKLEDYFRINTQSILLILDNFETPWNNDQMGIENLLGKLASFDQISTIVTMRGSKGPGSIYWKRLGSESIPPLSLESAKRVFLEISGKEQLDEENDIVETISKELDCVPLAITLGYYPYCKESCSFPSQITPENVAKRQNKNSQAGKG</sequence>
<proteinExistence type="predicted"/>
<dbReference type="InterPro" id="IPR027417">
    <property type="entry name" value="P-loop_NTPase"/>
</dbReference>
<dbReference type="Gene3D" id="1.20.930.20">
    <property type="entry name" value="Adaptor protein Cbl, N-terminal domain"/>
    <property type="match status" value="1"/>
</dbReference>
<protein>
    <recommendedName>
        <fullName evidence="4">NB-ARC domain-containing protein</fullName>
    </recommendedName>
</protein>
<dbReference type="EMBL" id="JAACJM010000028">
    <property type="protein sequence ID" value="KAF5365248.1"/>
    <property type="molecule type" value="Genomic_DNA"/>
</dbReference>
<name>A0A8H5GHT6_9AGAR</name>